<dbReference type="Gene3D" id="3.30.420.40">
    <property type="match status" value="2"/>
</dbReference>
<dbReference type="Proteomes" id="UP000236311">
    <property type="component" value="Unassembled WGS sequence"/>
</dbReference>
<dbReference type="SUPFAM" id="SSF53067">
    <property type="entry name" value="Actin-like ATPase domain"/>
    <property type="match status" value="2"/>
</dbReference>
<sequence length="316" mass="35562">MAKLRDYNMNGTIILGVDAGYGNYKTARCCFPTSVSRSSQPPVFTRDYLEYEGSYYTIGEGHKDFVAEKSMDDDNYILTLAAIAKELKARGLSAAKLHLAVGLPLKWVQAQRDSFREYMMQNRHVDYKYAGKRYTVDIVDCTVMPQCYAAVAESLPDFKGMHMVADIGNGTMNVMILNNGKASEIKSWTVKLGANECFMAIRSLILDRKAEELPAEIIENYLRYGSTDIGDEYKALMEEAAKSYVDKIFAELKAHGYNPNLMKLYIMGGGAKVVELVGDYDCDNVTFNHDIRANAKGYEYFCYMKLRRQKAMSCAG</sequence>
<dbReference type="Pfam" id="PF17989">
    <property type="entry name" value="ALP_N"/>
    <property type="match status" value="1"/>
</dbReference>
<dbReference type="CDD" id="cd10227">
    <property type="entry name" value="ASKHA_NBD_ParM-like"/>
    <property type="match status" value="1"/>
</dbReference>
<dbReference type="RefSeq" id="WP_103242469.1">
    <property type="nucleotide sequence ID" value="NZ_JANJZD010000042.1"/>
</dbReference>
<organism evidence="3 4">
    <name type="scientific">Acetatifactor muris</name>
    <dbReference type="NCBI Taxonomy" id="879566"/>
    <lineage>
        <taxon>Bacteria</taxon>
        <taxon>Bacillati</taxon>
        <taxon>Bacillota</taxon>
        <taxon>Clostridia</taxon>
        <taxon>Lachnospirales</taxon>
        <taxon>Lachnospiraceae</taxon>
        <taxon>Acetatifactor</taxon>
    </lineage>
</organism>
<dbReference type="InterPro" id="IPR043129">
    <property type="entry name" value="ATPase_NBD"/>
</dbReference>
<evidence type="ECO:0000313" key="4">
    <source>
        <dbReference type="Proteomes" id="UP000236311"/>
    </source>
</evidence>
<feature type="domain" description="Actin homologue MreB-like C-terminal" evidence="2">
    <location>
        <begin position="164"/>
        <end position="275"/>
    </location>
</feature>
<evidence type="ECO:0000259" key="2">
    <source>
        <dbReference type="Pfam" id="PF21522"/>
    </source>
</evidence>
<dbReference type="InterPro" id="IPR040607">
    <property type="entry name" value="ALP_N"/>
</dbReference>
<protein>
    <submittedName>
        <fullName evidence="3">Uncharacterized protein</fullName>
    </submittedName>
</protein>
<feature type="domain" description="Actin-like protein N-terminal" evidence="1">
    <location>
        <begin position="16"/>
        <end position="148"/>
    </location>
</feature>
<name>A0A2K4ZPW8_9FIRM</name>
<gene>
    <name evidence="3" type="ORF">AMURIS_05298</name>
</gene>
<evidence type="ECO:0000259" key="1">
    <source>
        <dbReference type="Pfam" id="PF17989"/>
    </source>
</evidence>
<evidence type="ECO:0000313" key="3">
    <source>
        <dbReference type="EMBL" id="SOY32533.1"/>
    </source>
</evidence>
<proteinExistence type="predicted"/>
<dbReference type="InterPro" id="IPR049067">
    <property type="entry name" value="MreB-like_C"/>
</dbReference>
<dbReference type="OrthoDB" id="9769994at2"/>
<dbReference type="Pfam" id="PF21522">
    <property type="entry name" value="MreB-like_C"/>
    <property type="match status" value="1"/>
</dbReference>
<keyword evidence="4" id="KW-1185">Reference proteome</keyword>
<dbReference type="AlphaFoldDB" id="A0A2K4ZPW8"/>
<accession>A0A2K4ZPW8</accession>
<dbReference type="EMBL" id="OFSM01000054">
    <property type="protein sequence ID" value="SOY32533.1"/>
    <property type="molecule type" value="Genomic_DNA"/>
</dbReference>
<reference evidence="3 4" key="1">
    <citation type="submission" date="2018-01" db="EMBL/GenBank/DDBJ databases">
        <authorList>
            <person name="Gaut B.S."/>
            <person name="Morton B.R."/>
            <person name="Clegg M.T."/>
            <person name="Duvall M.R."/>
        </authorList>
    </citation>
    <scope>NUCLEOTIDE SEQUENCE [LARGE SCALE GENOMIC DNA]</scope>
    <source>
        <strain evidence="3">GP69</strain>
    </source>
</reference>